<dbReference type="OrthoDB" id="5401788at2"/>
<proteinExistence type="predicted"/>
<dbReference type="AlphaFoldDB" id="A0A2S9KH10"/>
<dbReference type="PANTHER" id="PTHR39327">
    <property type="match status" value="1"/>
</dbReference>
<dbReference type="SUPFAM" id="SSF54001">
    <property type="entry name" value="Cysteine proteinases"/>
    <property type="match status" value="1"/>
</dbReference>
<keyword evidence="2" id="KW-1185">Reference proteome</keyword>
<dbReference type="Pfam" id="PF06035">
    <property type="entry name" value="Peptidase_C93"/>
    <property type="match status" value="1"/>
</dbReference>
<dbReference type="InterPro" id="IPR038765">
    <property type="entry name" value="Papain-like_cys_pep_sf"/>
</dbReference>
<reference evidence="1 2" key="1">
    <citation type="submission" date="2018-03" db="EMBL/GenBank/DDBJ databases">
        <title>Comparative genomics illustrates the genes involved in a hyperalkaliphilic mechanisms of Serpentinomonas isolated from highly-alkaline calcium-rich serpentinized springs.</title>
        <authorList>
            <person name="Suzuki S."/>
            <person name="Ishii S."/>
            <person name="Walworth N."/>
            <person name="Bird L."/>
            <person name="Kuenen J.G."/>
            <person name="Nealson K.H."/>
        </authorList>
    </citation>
    <scope>NUCLEOTIDE SEQUENCE [LARGE SCALE GENOMIC DNA]</scope>
    <source>
        <strain evidence="1 2">83</strain>
    </source>
</reference>
<dbReference type="Proteomes" id="UP000238326">
    <property type="component" value="Unassembled WGS sequence"/>
</dbReference>
<comment type="caution">
    <text evidence="1">The sequence shown here is derived from an EMBL/GenBank/DDBJ whole genome shotgun (WGS) entry which is preliminary data.</text>
</comment>
<name>A0A2S9KH10_9BURK</name>
<accession>A0A2S9KH10</accession>
<dbReference type="EMBL" id="PVLR01000012">
    <property type="protein sequence ID" value="PRD69740.1"/>
    <property type="molecule type" value="Genomic_DNA"/>
</dbReference>
<protein>
    <submittedName>
        <fullName evidence="1">Transglutaminase</fullName>
    </submittedName>
</protein>
<evidence type="ECO:0000313" key="2">
    <source>
        <dbReference type="Proteomes" id="UP000238326"/>
    </source>
</evidence>
<sequence>MLSALAGHLPVRLISLVLAAGLGWTLAQPGLDRLQLLAQQRYGQPATETVISWRHMLEESRALPDDEKLKAVNQFFNRRIRFNADQAVWGMPDYWATPLEFIGRAQGDCEDFAIAKYISLLMLGVPNDKLRLIYVRARFGGSLILNTEAHMVLGYYVDPAGDPIILDSLLNSIRPAAARTDLTPIFSFNSQGLWVPGAPNLGADPTARLSRWRDVLDRIKIDGIQL</sequence>
<organism evidence="1 2">
    <name type="scientific">Malikia spinosa</name>
    <dbReference type="NCBI Taxonomy" id="86180"/>
    <lineage>
        <taxon>Bacteria</taxon>
        <taxon>Pseudomonadati</taxon>
        <taxon>Pseudomonadota</taxon>
        <taxon>Betaproteobacteria</taxon>
        <taxon>Burkholderiales</taxon>
        <taxon>Comamonadaceae</taxon>
        <taxon>Malikia</taxon>
    </lineage>
</organism>
<dbReference type="PANTHER" id="PTHR39327:SF1">
    <property type="entry name" value="BLR5470 PROTEIN"/>
    <property type="match status" value="1"/>
</dbReference>
<gene>
    <name evidence="1" type="ORF">C6P61_04335</name>
</gene>
<evidence type="ECO:0000313" key="1">
    <source>
        <dbReference type="EMBL" id="PRD69740.1"/>
    </source>
</evidence>
<dbReference type="Gene3D" id="3.10.620.30">
    <property type="match status" value="1"/>
</dbReference>
<dbReference type="InterPro" id="IPR010319">
    <property type="entry name" value="Transglutaminase-like_Cys_pept"/>
</dbReference>